<dbReference type="Gene3D" id="3.40.50.2300">
    <property type="match status" value="1"/>
</dbReference>
<dbReference type="WBParaSite" id="HPBE_0002064601-mRNA-1">
    <property type="protein sequence ID" value="HPBE_0002064601-mRNA-1"/>
    <property type="gene ID" value="HPBE_0002064601"/>
</dbReference>
<dbReference type="EMBL" id="UZAH01032332">
    <property type="protein sequence ID" value="VDP21159.1"/>
    <property type="molecule type" value="Genomic_DNA"/>
</dbReference>
<sequence>MKASLTWVFGDCVESTDAGSVIDWIEEGIDVVLGPGCSQSAIISGVVGKYFNFPMVLYAANFASSLLDVENYPTIMTSTWSSLKAFMKKSDQRVGERLGVLLTFCGILLVTALAQQVSAKRITWPAHLIFDNLAHATAHLMGGGRSA</sequence>
<dbReference type="Proteomes" id="UP000050761">
    <property type="component" value="Unassembled WGS sequence"/>
</dbReference>
<dbReference type="AlphaFoldDB" id="A0A183GEA3"/>
<evidence type="ECO:0000313" key="4">
    <source>
        <dbReference type="WBParaSite" id="HPBE_0002064601-mRNA-1"/>
    </source>
</evidence>
<accession>A0A183GEA3</accession>
<keyword evidence="1" id="KW-0812">Transmembrane</keyword>
<feature type="transmembrane region" description="Helical" evidence="1">
    <location>
        <begin position="98"/>
        <end position="117"/>
    </location>
</feature>
<dbReference type="SUPFAM" id="SSF53822">
    <property type="entry name" value="Periplasmic binding protein-like I"/>
    <property type="match status" value="1"/>
</dbReference>
<reference evidence="4" key="2">
    <citation type="submission" date="2019-09" db="UniProtKB">
        <authorList>
            <consortium name="WormBaseParasite"/>
        </authorList>
    </citation>
    <scope>IDENTIFICATION</scope>
</reference>
<keyword evidence="3" id="KW-1185">Reference proteome</keyword>
<reference evidence="2 3" key="1">
    <citation type="submission" date="2018-11" db="EMBL/GenBank/DDBJ databases">
        <authorList>
            <consortium name="Pathogen Informatics"/>
        </authorList>
    </citation>
    <scope>NUCLEOTIDE SEQUENCE [LARGE SCALE GENOMIC DNA]</scope>
</reference>
<accession>A0A3P8FB65</accession>
<gene>
    <name evidence="2" type="ORF">HPBE_LOCUS20645</name>
</gene>
<evidence type="ECO:0000256" key="1">
    <source>
        <dbReference type="SAM" id="Phobius"/>
    </source>
</evidence>
<evidence type="ECO:0000313" key="2">
    <source>
        <dbReference type="EMBL" id="VDP21159.1"/>
    </source>
</evidence>
<keyword evidence="1" id="KW-0472">Membrane</keyword>
<dbReference type="InterPro" id="IPR028082">
    <property type="entry name" value="Peripla_BP_I"/>
</dbReference>
<proteinExistence type="predicted"/>
<protein>
    <submittedName>
        <fullName evidence="4">ANF_receptor domain-containing protein</fullName>
    </submittedName>
</protein>
<keyword evidence="1" id="KW-1133">Transmembrane helix</keyword>
<dbReference type="OrthoDB" id="5867643at2759"/>
<evidence type="ECO:0000313" key="3">
    <source>
        <dbReference type="Proteomes" id="UP000050761"/>
    </source>
</evidence>
<name>A0A183GEA3_HELPZ</name>
<organism evidence="3 4">
    <name type="scientific">Heligmosomoides polygyrus</name>
    <name type="common">Parasitic roundworm</name>
    <dbReference type="NCBI Taxonomy" id="6339"/>
    <lineage>
        <taxon>Eukaryota</taxon>
        <taxon>Metazoa</taxon>
        <taxon>Ecdysozoa</taxon>
        <taxon>Nematoda</taxon>
        <taxon>Chromadorea</taxon>
        <taxon>Rhabditida</taxon>
        <taxon>Rhabditina</taxon>
        <taxon>Rhabditomorpha</taxon>
        <taxon>Strongyloidea</taxon>
        <taxon>Heligmosomidae</taxon>
        <taxon>Heligmosomoides</taxon>
    </lineage>
</organism>